<protein>
    <submittedName>
        <fullName evidence="6">NAD(P)/FAD-dependent oxidoreductase</fullName>
    </submittedName>
</protein>
<evidence type="ECO:0000313" key="6">
    <source>
        <dbReference type="EMBL" id="RLP77987.1"/>
    </source>
</evidence>
<dbReference type="EMBL" id="RCUX01000001">
    <property type="protein sequence ID" value="RLP77987.1"/>
    <property type="molecule type" value="Genomic_DNA"/>
</dbReference>
<dbReference type="Gene3D" id="3.50.50.60">
    <property type="entry name" value="FAD/NAD(P)-binding domain"/>
    <property type="match status" value="2"/>
</dbReference>
<dbReference type="InterPro" id="IPR036188">
    <property type="entry name" value="FAD/NAD-bd_sf"/>
</dbReference>
<keyword evidence="7" id="KW-1185">Reference proteome</keyword>
<evidence type="ECO:0000256" key="3">
    <source>
        <dbReference type="ARBA" id="ARBA00048132"/>
    </source>
</evidence>
<comment type="caution">
    <text evidence="6">The sequence shown here is derived from an EMBL/GenBank/DDBJ whole genome shotgun (WGS) entry which is preliminary data.</text>
</comment>
<evidence type="ECO:0000256" key="4">
    <source>
        <dbReference type="SAM" id="MobiDB-lite"/>
    </source>
</evidence>
<comment type="catalytic activity">
    <reaction evidence="3">
        <text>[thioredoxin]-dithiol + NADP(+) = [thioredoxin]-disulfide + NADPH + H(+)</text>
        <dbReference type="Rhea" id="RHEA:20345"/>
        <dbReference type="Rhea" id="RHEA-COMP:10698"/>
        <dbReference type="Rhea" id="RHEA-COMP:10700"/>
        <dbReference type="ChEBI" id="CHEBI:15378"/>
        <dbReference type="ChEBI" id="CHEBI:29950"/>
        <dbReference type="ChEBI" id="CHEBI:50058"/>
        <dbReference type="ChEBI" id="CHEBI:57783"/>
        <dbReference type="ChEBI" id="CHEBI:58349"/>
        <dbReference type="EC" id="1.8.1.9"/>
    </reaction>
</comment>
<feature type="domain" description="FAD/NAD(P)-binding" evidence="5">
    <location>
        <begin position="31"/>
        <end position="314"/>
    </location>
</feature>
<dbReference type="OrthoDB" id="9786503at2"/>
<dbReference type="GO" id="GO:0004791">
    <property type="term" value="F:thioredoxin-disulfide reductase (NADPH) activity"/>
    <property type="evidence" value="ECO:0007669"/>
    <property type="project" value="UniProtKB-EC"/>
</dbReference>
<dbReference type="Pfam" id="PF07992">
    <property type="entry name" value="Pyr_redox_2"/>
    <property type="match status" value="1"/>
</dbReference>
<dbReference type="InterPro" id="IPR023753">
    <property type="entry name" value="FAD/NAD-binding_dom"/>
</dbReference>
<evidence type="ECO:0000259" key="5">
    <source>
        <dbReference type="Pfam" id="PF07992"/>
    </source>
</evidence>
<evidence type="ECO:0000313" key="7">
    <source>
        <dbReference type="Proteomes" id="UP000272503"/>
    </source>
</evidence>
<evidence type="ECO:0000256" key="2">
    <source>
        <dbReference type="ARBA" id="ARBA00023002"/>
    </source>
</evidence>
<keyword evidence="1" id="KW-0285">Flavoprotein</keyword>
<reference evidence="6 7" key="1">
    <citation type="submission" date="2018-10" db="EMBL/GenBank/DDBJ databases">
        <authorList>
            <person name="Li J."/>
        </authorList>
    </citation>
    <scope>NUCLEOTIDE SEQUENCE [LARGE SCALE GENOMIC DNA]</scope>
    <source>
        <strain evidence="6 7">IF 016277</strain>
    </source>
</reference>
<evidence type="ECO:0000256" key="1">
    <source>
        <dbReference type="ARBA" id="ARBA00022630"/>
    </source>
</evidence>
<dbReference type="RefSeq" id="WP_121647079.1">
    <property type="nucleotide sequence ID" value="NZ_RCUX01000001.1"/>
</dbReference>
<dbReference type="InterPro" id="IPR050097">
    <property type="entry name" value="Ferredoxin-NADP_redctase_2"/>
</dbReference>
<dbReference type="PRINTS" id="PR00469">
    <property type="entry name" value="PNDRDTASEII"/>
</dbReference>
<accession>A0A3L7ACN5</accession>
<feature type="region of interest" description="Disordered" evidence="4">
    <location>
        <begin position="1"/>
        <end position="23"/>
    </location>
</feature>
<dbReference type="SUPFAM" id="SSF51905">
    <property type="entry name" value="FAD/NAD(P)-binding domain"/>
    <property type="match status" value="1"/>
</dbReference>
<name>A0A3L7ACN5_9MICO</name>
<dbReference type="Proteomes" id="UP000272503">
    <property type="component" value="Unassembled WGS sequence"/>
</dbReference>
<organism evidence="6 7">
    <name type="scientific">Mycetocola tolaasinivorans</name>
    <dbReference type="NCBI Taxonomy" id="76635"/>
    <lineage>
        <taxon>Bacteria</taxon>
        <taxon>Bacillati</taxon>
        <taxon>Actinomycetota</taxon>
        <taxon>Actinomycetes</taxon>
        <taxon>Micrococcales</taxon>
        <taxon>Microbacteriaceae</taxon>
        <taxon>Mycetocola</taxon>
    </lineage>
</organism>
<dbReference type="PRINTS" id="PR00368">
    <property type="entry name" value="FADPNR"/>
</dbReference>
<keyword evidence="2" id="KW-0560">Oxidoreductase</keyword>
<dbReference type="AlphaFoldDB" id="A0A3L7ACN5"/>
<proteinExistence type="predicted"/>
<gene>
    <name evidence="6" type="ORF">D9V32_01255</name>
</gene>
<dbReference type="PANTHER" id="PTHR48105">
    <property type="entry name" value="THIOREDOXIN REDUCTASE 1-RELATED-RELATED"/>
    <property type="match status" value="1"/>
</dbReference>
<sequence>MTTRHPASTPPFGAQSPGAQIPATAPETDVDVVIVGGGAGGLSAALTLARARRRTLVIDAGAPRNAPAAGAHGLLGLEGIPPLELLERGRAEVRAYGGDIRPGTVSDIEASPGGHHFTVHVGEGAEHVAITARRIILATGLTDELPDIPGVRERWGREVLHCPYCHGWEVRDQPIGILATGPNSVHQARLFHQWSRDIVFFTREQPLAAETREEFAALGIRIIEAAVAGLDIADDALAGVRLEDGTLVPRTAVVVAPAMHANVAACASLNLAITEIPMGTFITADPTGQTSTPGVWVVGNAADLGAQVGAAAAAGVRASAVVNAHLVDEDAAAAVRERQKK</sequence>